<feature type="domain" description="Enolpyruvate transferase" evidence="9">
    <location>
        <begin position="7"/>
        <end position="414"/>
    </location>
</feature>
<comment type="catalytic activity">
    <reaction evidence="7">
        <text>3-phosphoshikimate + phosphoenolpyruvate = 5-O-(1-carboxyvinyl)-3-phosphoshikimate + phosphate</text>
        <dbReference type="Rhea" id="RHEA:21256"/>
        <dbReference type="ChEBI" id="CHEBI:43474"/>
        <dbReference type="ChEBI" id="CHEBI:57701"/>
        <dbReference type="ChEBI" id="CHEBI:58702"/>
        <dbReference type="ChEBI" id="CHEBI:145989"/>
        <dbReference type="EC" id="2.5.1.19"/>
    </reaction>
    <physiologicalReaction direction="left-to-right" evidence="7">
        <dbReference type="Rhea" id="RHEA:21257"/>
    </physiologicalReaction>
</comment>
<feature type="binding site" evidence="8">
    <location>
        <position position="310"/>
    </location>
    <ligand>
        <name>3-phosphoshikimate</name>
        <dbReference type="ChEBI" id="CHEBI:145989"/>
    </ligand>
</feature>
<feature type="binding site" evidence="8">
    <location>
        <position position="169"/>
    </location>
    <ligand>
        <name>phosphoenolpyruvate</name>
        <dbReference type="ChEBI" id="CHEBI:58702"/>
    </ligand>
</feature>
<dbReference type="CDD" id="cd01556">
    <property type="entry name" value="EPSP_synthase"/>
    <property type="match status" value="1"/>
</dbReference>
<comment type="caution">
    <text evidence="8">Lacks conserved residue(s) required for the propagation of feature annotation.</text>
</comment>
<dbReference type="PANTHER" id="PTHR21090:SF5">
    <property type="entry name" value="PENTAFUNCTIONAL AROM POLYPEPTIDE"/>
    <property type="match status" value="1"/>
</dbReference>
<dbReference type="EC" id="2.5.1.19" evidence="8"/>
<dbReference type="UniPathway" id="UPA00053">
    <property type="reaction ID" value="UER00089"/>
</dbReference>
<evidence type="ECO:0000256" key="8">
    <source>
        <dbReference type="HAMAP-Rule" id="MF_00210"/>
    </source>
</evidence>
<dbReference type="FunFam" id="3.65.10.10:FF:000012">
    <property type="entry name" value="Pentafunctional AROM polypeptide"/>
    <property type="match status" value="1"/>
</dbReference>
<keyword evidence="4 8" id="KW-0028">Amino-acid biosynthesis</keyword>
<dbReference type="Gene3D" id="3.65.10.10">
    <property type="entry name" value="Enolpyruvate transferase domain"/>
    <property type="match status" value="2"/>
</dbReference>
<evidence type="ECO:0000256" key="5">
    <source>
        <dbReference type="ARBA" id="ARBA00022679"/>
    </source>
</evidence>
<reference evidence="11" key="2">
    <citation type="submission" date="2011-03" db="EMBL/GenBank/DDBJ databases">
        <title>The complete genome of Desulfobacca acetoxidans DSM 11109.</title>
        <authorList>
            <consortium name="US DOE Joint Genome Institute (JGI-PGF)"/>
            <person name="Lucas S."/>
            <person name="Copeland A."/>
            <person name="Lapidus A."/>
            <person name="Bruce D."/>
            <person name="Goodwin L."/>
            <person name="Pitluck S."/>
            <person name="Peters L."/>
            <person name="Kyrpides N."/>
            <person name="Mavromatis K."/>
            <person name="Ivanova N."/>
            <person name="Ovchinnikova G."/>
            <person name="Teshima H."/>
            <person name="Detter J.C."/>
            <person name="Han C."/>
            <person name="Land M."/>
            <person name="Hauser L."/>
            <person name="Markowitz V."/>
            <person name="Cheng J.-F."/>
            <person name="Hugenholtz P."/>
            <person name="Woyke T."/>
            <person name="Wu D."/>
            <person name="Spring S."/>
            <person name="Schueler E."/>
            <person name="Brambilla E."/>
            <person name="Klenk H.-P."/>
            <person name="Eisen J.A."/>
        </authorList>
    </citation>
    <scope>NUCLEOTIDE SEQUENCE [LARGE SCALE GENOMIC DNA]</scope>
    <source>
        <strain evidence="11">ATCC 700848 / DSM 11109 / ASRB2</strain>
    </source>
</reference>
<dbReference type="InterPro" id="IPR023193">
    <property type="entry name" value="EPSP_synthase_CS"/>
</dbReference>
<feature type="binding site" evidence="8">
    <location>
        <position position="337"/>
    </location>
    <ligand>
        <name>3-phosphoshikimate</name>
        <dbReference type="ChEBI" id="CHEBI:145989"/>
    </ligand>
</feature>
<dbReference type="eggNOG" id="COG0128">
    <property type="taxonomic scope" value="Bacteria"/>
</dbReference>
<dbReference type="Pfam" id="PF00275">
    <property type="entry name" value="EPSP_synthase"/>
    <property type="match status" value="1"/>
</dbReference>
<dbReference type="GO" id="GO:0009073">
    <property type="term" value="P:aromatic amino acid family biosynthetic process"/>
    <property type="evidence" value="ECO:0007669"/>
    <property type="project" value="UniProtKB-KW"/>
</dbReference>
<evidence type="ECO:0000313" key="10">
    <source>
        <dbReference type="EMBL" id="AEB08529.1"/>
    </source>
</evidence>
<dbReference type="InterPro" id="IPR036968">
    <property type="entry name" value="Enolpyruvate_Tfrase_sf"/>
</dbReference>
<feature type="binding site" evidence="8">
    <location>
        <position position="195"/>
    </location>
    <ligand>
        <name>3-phosphoshikimate</name>
        <dbReference type="ChEBI" id="CHEBI:145989"/>
    </ligand>
</feature>
<keyword evidence="5 8" id="KW-0808">Transferase</keyword>
<dbReference type="PIRSF" id="PIRSF000505">
    <property type="entry name" value="EPSPS"/>
    <property type="match status" value="1"/>
</dbReference>
<dbReference type="RefSeq" id="WP_013705642.1">
    <property type="nucleotide sequence ID" value="NC_015388.1"/>
</dbReference>
<feature type="binding site" evidence="8">
    <location>
        <position position="169"/>
    </location>
    <ligand>
        <name>3-phosphoshikimate</name>
        <dbReference type="ChEBI" id="CHEBI:145989"/>
    </ligand>
</feature>
<keyword evidence="6 8" id="KW-0057">Aromatic amino acid biosynthesis</keyword>
<feature type="binding site" evidence="8">
    <location>
        <position position="22"/>
    </location>
    <ligand>
        <name>3-phosphoshikimate</name>
        <dbReference type="ChEBI" id="CHEBI:145989"/>
    </ligand>
</feature>
<comment type="subunit">
    <text evidence="8">Monomer.</text>
</comment>
<evidence type="ECO:0000256" key="6">
    <source>
        <dbReference type="ARBA" id="ARBA00023141"/>
    </source>
</evidence>
<dbReference type="SUPFAM" id="SSF55205">
    <property type="entry name" value="EPT/RTPC-like"/>
    <property type="match status" value="1"/>
</dbReference>
<dbReference type="PROSITE" id="PS00885">
    <property type="entry name" value="EPSP_SYNTHASE_2"/>
    <property type="match status" value="1"/>
</dbReference>
<organism evidence="10 11">
    <name type="scientific">Desulfobacca acetoxidans (strain ATCC 700848 / DSM 11109 / ASRB2)</name>
    <dbReference type="NCBI Taxonomy" id="880072"/>
    <lineage>
        <taxon>Bacteria</taxon>
        <taxon>Pseudomonadati</taxon>
        <taxon>Thermodesulfobacteriota</taxon>
        <taxon>Desulfobaccia</taxon>
        <taxon>Desulfobaccales</taxon>
        <taxon>Desulfobaccaceae</taxon>
        <taxon>Desulfobacca</taxon>
    </lineage>
</organism>
<keyword evidence="3 8" id="KW-0963">Cytoplasm</keyword>
<dbReference type="NCBIfam" id="TIGR01356">
    <property type="entry name" value="aroA"/>
    <property type="match status" value="1"/>
</dbReference>
<dbReference type="InterPro" id="IPR001986">
    <property type="entry name" value="Enolpyruvate_Tfrase_dom"/>
</dbReference>
<feature type="binding site" evidence="8">
    <location>
        <position position="167"/>
    </location>
    <ligand>
        <name>3-phosphoshikimate</name>
        <dbReference type="ChEBI" id="CHEBI:145989"/>
    </ligand>
</feature>
<evidence type="ECO:0000256" key="4">
    <source>
        <dbReference type="ARBA" id="ARBA00022605"/>
    </source>
</evidence>
<dbReference type="KEGG" id="dao:Desac_0647"/>
<dbReference type="GO" id="GO:0005737">
    <property type="term" value="C:cytoplasm"/>
    <property type="evidence" value="ECO:0007669"/>
    <property type="project" value="UniProtKB-SubCell"/>
</dbReference>
<name>F2NGB6_DESAR</name>
<dbReference type="InterPro" id="IPR013792">
    <property type="entry name" value="RNA3'P_cycl/enolpyr_Trfase_a/b"/>
</dbReference>
<comment type="function">
    <text evidence="8">Catalyzes the transfer of the enolpyruvyl moiety of phosphoenolpyruvate (PEP) to the 5-hydroxyl of shikimate-3-phosphate (S3P) to produce enolpyruvyl shikimate-3-phosphate and inorganic phosphate.</text>
</comment>
<evidence type="ECO:0000256" key="7">
    <source>
        <dbReference type="ARBA" id="ARBA00044633"/>
    </source>
</evidence>
<dbReference type="GO" id="GO:0009423">
    <property type="term" value="P:chorismate biosynthetic process"/>
    <property type="evidence" value="ECO:0007669"/>
    <property type="project" value="UniProtKB-UniRule"/>
</dbReference>
<dbReference type="HOGENOM" id="CLU_024321_0_0_7"/>
<keyword evidence="11" id="KW-1185">Reference proteome</keyword>
<dbReference type="STRING" id="880072.Desac_0647"/>
<feature type="binding site" evidence="8">
    <location>
        <position position="121"/>
    </location>
    <ligand>
        <name>phosphoenolpyruvate</name>
        <dbReference type="ChEBI" id="CHEBI:58702"/>
    </ligand>
</feature>
<comment type="pathway">
    <text evidence="1 8">Metabolic intermediate biosynthesis; chorismate biosynthesis; chorismate from D-erythrose 4-phosphate and phosphoenolpyruvate: step 6/7.</text>
</comment>
<sequence length="432" mass="46309">MIYKEIQPVKAMEAVITLPGSKSFSHRALIAAGLARGSSSLRNLLRADDTLMTARALEQLGVRITWQEKECLLEGAGGRLKVPTEPIYLGDSGTSMRFLTAVAALGNGRYVLTGSPRLCQRPIQDLLDALTLLGVVAHCENHNGCPPVIIQARGLAGGESRVSGGISSQFLSALLLISPFAARDVEIEVVGELVSRPYVDITLSVMEAFGIAYYRRGYQNFCVPAGQRYQARDYEVEGDASSASYFLGAAALTGGRITLTNLNPQSCQGDIGFLEVLQQMGCQVEPTGSGVVLRGRQLQAIRINMAHMPDLVPTLAVLAAYAQGETVITGVPHLRHKESDRLQAVATELAKMGITVNQTKDGLIIQGGKPRGVVIETYNDHRIAMSFALAGLKTPGVMIANPDCVAKSFPDFWDYFAKLGTNSALSASKENS</sequence>
<gene>
    <name evidence="8" type="primary">aroA</name>
    <name evidence="10" type="ordered locus">Desac_0647</name>
</gene>
<evidence type="ECO:0000256" key="3">
    <source>
        <dbReference type="ARBA" id="ARBA00022490"/>
    </source>
</evidence>
<proteinExistence type="inferred from homology"/>
<dbReference type="AlphaFoldDB" id="F2NGB6"/>
<dbReference type="PANTHER" id="PTHR21090">
    <property type="entry name" value="AROM/DEHYDROQUINATE SYNTHASE"/>
    <property type="match status" value="1"/>
</dbReference>
<feature type="binding site" evidence="8">
    <location>
        <position position="168"/>
    </location>
    <ligand>
        <name>3-phosphoshikimate</name>
        <dbReference type="ChEBI" id="CHEBI:145989"/>
    </ligand>
</feature>
<comment type="subcellular location">
    <subcellularLocation>
        <location evidence="8">Cytoplasm</location>
    </subcellularLocation>
</comment>
<dbReference type="GO" id="GO:0008652">
    <property type="term" value="P:amino acid biosynthetic process"/>
    <property type="evidence" value="ECO:0007669"/>
    <property type="project" value="UniProtKB-KW"/>
</dbReference>
<feature type="binding site" evidence="8">
    <location>
        <position position="382"/>
    </location>
    <ligand>
        <name>phosphoenolpyruvate</name>
        <dbReference type="ChEBI" id="CHEBI:58702"/>
    </ligand>
</feature>
<feature type="active site" description="Proton acceptor" evidence="8">
    <location>
        <position position="310"/>
    </location>
</feature>
<accession>F2NGB6</accession>
<evidence type="ECO:0000259" key="9">
    <source>
        <dbReference type="Pfam" id="PF00275"/>
    </source>
</evidence>
<dbReference type="InterPro" id="IPR006264">
    <property type="entry name" value="EPSP_synthase"/>
</dbReference>
<feature type="binding site" evidence="8">
    <location>
        <position position="407"/>
    </location>
    <ligand>
        <name>phosphoenolpyruvate</name>
        <dbReference type="ChEBI" id="CHEBI:58702"/>
    </ligand>
</feature>
<dbReference type="GO" id="GO:0003866">
    <property type="term" value="F:3-phosphoshikimate 1-carboxyvinyltransferase activity"/>
    <property type="evidence" value="ECO:0007669"/>
    <property type="project" value="UniProtKB-UniRule"/>
</dbReference>
<evidence type="ECO:0000256" key="1">
    <source>
        <dbReference type="ARBA" id="ARBA00004811"/>
    </source>
</evidence>
<reference evidence="10 11" key="1">
    <citation type="journal article" date="2011" name="Stand. Genomic Sci.">
        <title>Complete genome sequence of the acetate-degrading sulfate reducer Desulfobacca acetoxidans type strain (ASRB2).</title>
        <authorList>
            <person name="Goker M."/>
            <person name="Teshima H."/>
            <person name="Lapidus A."/>
            <person name="Nolan M."/>
            <person name="Lucas S."/>
            <person name="Hammon N."/>
            <person name="Deshpande S."/>
            <person name="Cheng J.F."/>
            <person name="Tapia R."/>
            <person name="Han C."/>
            <person name="Goodwin L."/>
            <person name="Pitluck S."/>
            <person name="Huntemann M."/>
            <person name="Liolios K."/>
            <person name="Ivanova N."/>
            <person name="Pagani I."/>
            <person name="Mavromatis K."/>
            <person name="Ovchinikova G."/>
            <person name="Pati A."/>
            <person name="Chen A."/>
            <person name="Palaniappan K."/>
            <person name="Land M."/>
            <person name="Hauser L."/>
            <person name="Brambilla E.M."/>
            <person name="Rohde M."/>
            <person name="Spring S."/>
            <person name="Detter J.C."/>
            <person name="Woyke T."/>
            <person name="Bristow J."/>
            <person name="Eisen J.A."/>
            <person name="Markowitz V."/>
            <person name="Hugenholtz P."/>
            <person name="Kyrpides N.C."/>
            <person name="Klenk H.P."/>
        </authorList>
    </citation>
    <scope>NUCLEOTIDE SEQUENCE [LARGE SCALE GENOMIC DNA]</scope>
    <source>
        <strain evidence="11">ATCC 700848 / DSM 11109 / ASRB2</strain>
    </source>
</reference>
<feature type="binding site" evidence="8">
    <location>
        <position position="23"/>
    </location>
    <ligand>
        <name>3-phosphoshikimate</name>
        <dbReference type="ChEBI" id="CHEBI:145989"/>
    </ligand>
</feature>
<feature type="binding site" evidence="8">
    <location>
        <position position="22"/>
    </location>
    <ligand>
        <name>phosphoenolpyruvate</name>
        <dbReference type="ChEBI" id="CHEBI:58702"/>
    </ligand>
</feature>
<protein>
    <recommendedName>
        <fullName evidence="8">3-phosphoshikimate 1-carboxyvinyltransferase</fullName>
        <ecNumber evidence="8">2.5.1.19</ecNumber>
    </recommendedName>
    <alternativeName>
        <fullName evidence="8">5-enolpyruvylshikimate-3-phosphate synthase</fullName>
        <shortName evidence="8">EPSP synthase</shortName>
        <shortName evidence="8">EPSPS</shortName>
    </alternativeName>
</protein>
<feature type="binding site" evidence="8">
    <location>
        <position position="27"/>
    </location>
    <ligand>
        <name>3-phosphoshikimate</name>
        <dbReference type="ChEBI" id="CHEBI:145989"/>
    </ligand>
</feature>
<feature type="binding site" evidence="8">
    <location>
        <position position="341"/>
    </location>
    <ligand>
        <name>phosphoenolpyruvate</name>
        <dbReference type="ChEBI" id="CHEBI:58702"/>
    </ligand>
</feature>
<comment type="similarity">
    <text evidence="2 8">Belongs to the EPSP synthase family.</text>
</comment>
<feature type="binding site" evidence="8">
    <location>
        <position position="93"/>
    </location>
    <ligand>
        <name>phosphoenolpyruvate</name>
        <dbReference type="ChEBI" id="CHEBI:58702"/>
    </ligand>
</feature>
<evidence type="ECO:0000256" key="2">
    <source>
        <dbReference type="ARBA" id="ARBA00009948"/>
    </source>
</evidence>
<dbReference type="HAMAP" id="MF_00210">
    <property type="entry name" value="EPSP_synth"/>
    <property type="match status" value="1"/>
</dbReference>
<evidence type="ECO:0000313" key="11">
    <source>
        <dbReference type="Proteomes" id="UP000000483"/>
    </source>
</evidence>
<dbReference type="EMBL" id="CP002629">
    <property type="protein sequence ID" value="AEB08529.1"/>
    <property type="molecule type" value="Genomic_DNA"/>
</dbReference>
<dbReference type="Proteomes" id="UP000000483">
    <property type="component" value="Chromosome"/>
</dbReference>